<dbReference type="InterPro" id="IPR001680">
    <property type="entry name" value="WD40_rpt"/>
</dbReference>
<dbReference type="GO" id="GO:0048188">
    <property type="term" value="C:Set1C/COMPASS complex"/>
    <property type="evidence" value="ECO:0000318"/>
    <property type="project" value="GO_Central"/>
</dbReference>
<dbReference type="PROSITE" id="PS50082">
    <property type="entry name" value="WD_REPEATS_2"/>
    <property type="match status" value="4"/>
</dbReference>
<dbReference type="InterPro" id="IPR059122">
    <property type="entry name" value="Beta-prop_WDR5-like"/>
</dbReference>
<organism evidence="5 6">
    <name type="scientific">Eremothecium gossypii (strain ATCC 10895 / CBS 109.51 / FGSC 9923 / NRRL Y-1056)</name>
    <name type="common">Yeast</name>
    <name type="synonym">Ashbya gossypii</name>
    <dbReference type="NCBI Taxonomy" id="284811"/>
    <lineage>
        <taxon>Eukaryota</taxon>
        <taxon>Fungi</taxon>
        <taxon>Dikarya</taxon>
        <taxon>Ascomycota</taxon>
        <taxon>Saccharomycotina</taxon>
        <taxon>Saccharomycetes</taxon>
        <taxon>Saccharomycetales</taxon>
        <taxon>Saccharomycetaceae</taxon>
        <taxon>Eremothecium</taxon>
    </lineage>
</organism>
<keyword evidence="6" id="KW-1185">Reference proteome</keyword>
<dbReference type="KEGG" id="ago:AGOS_AGR207C"/>
<dbReference type="SUPFAM" id="SSF50978">
    <property type="entry name" value="WD40 repeat-like"/>
    <property type="match status" value="1"/>
</dbReference>
<dbReference type="CDD" id="cd00200">
    <property type="entry name" value="WD40"/>
    <property type="match status" value="1"/>
</dbReference>
<dbReference type="AlphaFoldDB" id="Q74ZW2"/>
<dbReference type="RefSeq" id="NP_986873.1">
    <property type="nucleotide sequence ID" value="NM_211935.1"/>
</dbReference>
<evidence type="ECO:0000256" key="3">
    <source>
        <dbReference type="PROSITE-ProRule" id="PRU00221"/>
    </source>
</evidence>
<reference evidence="5 6" key="1">
    <citation type="journal article" date="2004" name="Science">
        <title>The Ashbya gossypii genome as a tool for mapping the ancient Saccharomyces cerevisiae genome.</title>
        <authorList>
            <person name="Dietrich F.S."/>
            <person name="Voegeli S."/>
            <person name="Brachat S."/>
            <person name="Lerch A."/>
            <person name="Gates K."/>
            <person name="Steiner S."/>
            <person name="Mohr C."/>
            <person name="Pohlmann R."/>
            <person name="Luedi P."/>
            <person name="Choi S."/>
            <person name="Wing R.A."/>
            <person name="Flavier A."/>
            <person name="Gaffney T.D."/>
            <person name="Philippsen P."/>
        </authorList>
    </citation>
    <scope>NUCLEOTIDE SEQUENCE [LARGE SCALE GENOMIC DNA]</scope>
    <source>
        <strain evidence="6">ATCC 10895 / CBS 109.51 / FGSC 9923 / NRRL Y-1056</strain>
    </source>
</reference>
<feature type="repeat" description="WD" evidence="3">
    <location>
        <begin position="51"/>
        <end position="81"/>
    </location>
</feature>
<dbReference type="FunCoup" id="Q74ZW2">
    <property type="interactions" value="76"/>
</dbReference>
<evidence type="ECO:0000256" key="1">
    <source>
        <dbReference type="ARBA" id="ARBA00022574"/>
    </source>
</evidence>
<evidence type="ECO:0000256" key="2">
    <source>
        <dbReference type="ARBA" id="ARBA00022737"/>
    </source>
</evidence>
<dbReference type="SMART" id="SM00320">
    <property type="entry name" value="WD40"/>
    <property type="match status" value="7"/>
</dbReference>
<feature type="domain" description="WDR5-like beta-propeller" evidence="4">
    <location>
        <begin position="18"/>
        <end position="310"/>
    </location>
</feature>
<keyword evidence="2" id="KW-0677">Repeat</keyword>
<dbReference type="HOGENOM" id="CLU_000288_57_1_1"/>
<dbReference type="PROSITE" id="PS50294">
    <property type="entry name" value="WD_REPEATS_REGION"/>
    <property type="match status" value="1"/>
</dbReference>
<dbReference type="PANTHER" id="PTHR22847:SF637">
    <property type="entry name" value="WD REPEAT DOMAIN 5B"/>
    <property type="match status" value="1"/>
</dbReference>
<dbReference type="GeneID" id="4623175"/>
<name>Q74ZW2_EREGS</name>
<dbReference type="InterPro" id="IPR036322">
    <property type="entry name" value="WD40_repeat_dom_sf"/>
</dbReference>
<dbReference type="eggNOG" id="KOG0266">
    <property type="taxonomic scope" value="Eukaryota"/>
</dbReference>
<dbReference type="Gene3D" id="2.130.10.10">
    <property type="entry name" value="YVTN repeat-like/Quinoprotein amine dehydrogenase"/>
    <property type="match status" value="1"/>
</dbReference>
<dbReference type="Proteomes" id="UP000000591">
    <property type="component" value="Chromosome VII"/>
</dbReference>
<evidence type="ECO:0000313" key="5">
    <source>
        <dbReference type="EMBL" id="AAS54697.1"/>
    </source>
</evidence>
<sequence length="320" mass="34807">MLELERTLGQRSPGGLTTCARVSPDGRYVAVADRTAICVYSVGDGGCARYETTHTEPINDICWSPDSACVASGSEDFTVEITHLEYGRLHKLRGHSAPVLSVVFNCKGNLLCTASVDESIKQWDVLSGTLLKTMSAHSDPVVSIDTPDCDATILSSGSYDGLIRIFDTESGHCLKTLTYDKDWQTDDGVVPISQVKFSRNGKFLLVRSLDGVVKLWDFIRGCVVRTFKDASGESRMKYSCGMDFLYPDSEAADVMVVVGGEDGNICVWNAQSKAVAQTLKGQHEDSPVIAVSCKETLVCTLSLNGICHLWRWVDGISDVT</sequence>
<accession>Q74ZW2</accession>
<dbReference type="InterPro" id="IPR015943">
    <property type="entry name" value="WD40/YVTN_repeat-like_dom_sf"/>
</dbReference>
<dbReference type="PANTHER" id="PTHR22847">
    <property type="entry name" value="WD40 REPEAT PROTEIN"/>
    <property type="match status" value="1"/>
</dbReference>
<reference evidence="6" key="2">
    <citation type="journal article" date="2013" name="G3 (Bethesda)">
        <title>Genomes of Ashbya fungi isolated from insects reveal four mating-type loci, numerous translocations, lack of transposons, and distinct gene duplications.</title>
        <authorList>
            <person name="Dietrich F.S."/>
            <person name="Voegeli S."/>
            <person name="Kuo S."/>
            <person name="Philippsen P."/>
        </authorList>
    </citation>
    <scope>GENOME REANNOTATION</scope>
    <source>
        <strain evidence="6">ATCC 10895 / CBS 109.51 / FGSC 9923 / NRRL Y-1056</strain>
    </source>
</reference>
<dbReference type="InParanoid" id="Q74ZW2"/>
<dbReference type="Pfam" id="PF25175">
    <property type="entry name" value="Beta-prop_WDR5"/>
    <property type="match status" value="1"/>
</dbReference>
<proteinExistence type="predicted"/>
<dbReference type="OMA" id="NYALKCT"/>
<gene>
    <name evidence="5" type="ORF">AGOS_AGR207C</name>
</gene>
<dbReference type="OrthoDB" id="674604at2759"/>
<dbReference type="STRING" id="284811.Q74ZW2"/>
<evidence type="ECO:0000259" key="4">
    <source>
        <dbReference type="Pfam" id="PF25175"/>
    </source>
</evidence>
<feature type="repeat" description="WD" evidence="3">
    <location>
        <begin position="92"/>
        <end position="133"/>
    </location>
</feature>
<dbReference type="EMBL" id="AE016820">
    <property type="protein sequence ID" value="AAS54697.1"/>
    <property type="molecule type" value="Genomic_DNA"/>
</dbReference>
<feature type="repeat" description="WD" evidence="3">
    <location>
        <begin position="192"/>
        <end position="226"/>
    </location>
</feature>
<dbReference type="GO" id="GO:0042393">
    <property type="term" value="F:histone binding"/>
    <property type="evidence" value="ECO:0000318"/>
    <property type="project" value="GO_Central"/>
</dbReference>
<protein>
    <submittedName>
        <fullName evidence="5">AGR207Cp</fullName>
    </submittedName>
</protein>
<feature type="repeat" description="WD" evidence="3">
    <location>
        <begin position="134"/>
        <end position="176"/>
    </location>
</feature>
<evidence type="ECO:0000313" key="6">
    <source>
        <dbReference type="Proteomes" id="UP000000591"/>
    </source>
</evidence>
<keyword evidence="1 3" id="KW-0853">WD repeat</keyword>